<dbReference type="RefSeq" id="WP_323279969.1">
    <property type="nucleotide sequence ID" value="NZ_JAYGGQ010000012.1"/>
</dbReference>
<gene>
    <name evidence="2" type="ORF">SPF06_15180</name>
</gene>
<sequence>MKWTFAPVSRAGWVAIHVEARKLIDTRSARWLQLVMASVGLVLIALAIGLTSARSATLELSVVLAGLALPGAVIAPLLAILAITSDWQHKDVVKFYAVQPKRSVILAAKYIAVTVFAVAVVLVDCVIALLVATVFSWAANVPLVYGAYGSSLWQVVCSVVVGSVSGAAVASALMSTPVAIVFVLAQSTVLDLLIGFIPNIPAAYLQSGTFSSFLSEGGEVIPAVSSALIWIVVPALIGAWRHAKRDVV</sequence>
<evidence type="ECO:0000313" key="2">
    <source>
        <dbReference type="EMBL" id="MEA5456077.1"/>
    </source>
</evidence>
<proteinExistence type="predicted"/>
<name>A0ABU5T8Q7_9MICC</name>
<protein>
    <recommendedName>
        <fullName evidence="4">ABC transporter permease</fullName>
    </recommendedName>
</protein>
<keyword evidence="1" id="KW-0812">Transmembrane</keyword>
<feature type="transmembrane region" description="Helical" evidence="1">
    <location>
        <begin position="62"/>
        <end position="83"/>
    </location>
</feature>
<feature type="transmembrane region" description="Helical" evidence="1">
    <location>
        <begin position="180"/>
        <end position="200"/>
    </location>
</feature>
<organism evidence="2 3">
    <name type="scientific">Sinomonas terricola</name>
    <dbReference type="NCBI Taxonomy" id="3110330"/>
    <lineage>
        <taxon>Bacteria</taxon>
        <taxon>Bacillati</taxon>
        <taxon>Actinomycetota</taxon>
        <taxon>Actinomycetes</taxon>
        <taxon>Micrococcales</taxon>
        <taxon>Micrococcaceae</taxon>
        <taxon>Sinomonas</taxon>
    </lineage>
</organism>
<feature type="transmembrane region" description="Helical" evidence="1">
    <location>
        <begin position="104"/>
        <end position="132"/>
    </location>
</feature>
<evidence type="ECO:0000313" key="3">
    <source>
        <dbReference type="Proteomes" id="UP001304769"/>
    </source>
</evidence>
<evidence type="ECO:0008006" key="4">
    <source>
        <dbReference type="Google" id="ProtNLM"/>
    </source>
</evidence>
<accession>A0ABU5T8Q7</accession>
<keyword evidence="1" id="KW-0472">Membrane</keyword>
<comment type="caution">
    <text evidence="2">The sequence shown here is derived from an EMBL/GenBank/DDBJ whole genome shotgun (WGS) entry which is preliminary data.</text>
</comment>
<keyword evidence="1" id="KW-1133">Transmembrane helix</keyword>
<feature type="transmembrane region" description="Helical" evidence="1">
    <location>
        <begin position="152"/>
        <end position="173"/>
    </location>
</feature>
<keyword evidence="3" id="KW-1185">Reference proteome</keyword>
<reference evidence="2 3" key="1">
    <citation type="submission" date="2023-12" db="EMBL/GenBank/DDBJ databases">
        <title>Sinomonas terricola sp. nov, isolated from litchi orchard soil in Guangdong, PR China.</title>
        <authorList>
            <person name="Jiaxin W."/>
            <person name="Yang Z."/>
            <person name="Honghui Z."/>
        </authorList>
    </citation>
    <scope>NUCLEOTIDE SEQUENCE [LARGE SCALE GENOMIC DNA]</scope>
    <source>
        <strain evidence="2 3">JGH33</strain>
    </source>
</reference>
<dbReference type="EMBL" id="JAYGGQ010000012">
    <property type="protein sequence ID" value="MEA5456077.1"/>
    <property type="molecule type" value="Genomic_DNA"/>
</dbReference>
<evidence type="ECO:0000256" key="1">
    <source>
        <dbReference type="SAM" id="Phobius"/>
    </source>
</evidence>
<dbReference type="Proteomes" id="UP001304769">
    <property type="component" value="Unassembled WGS sequence"/>
</dbReference>
<feature type="transmembrane region" description="Helical" evidence="1">
    <location>
        <begin position="220"/>
        <end position="240"/>
    </location>
</feature>
<feature type="transmembrane region" description="Helical" evidence="1">
    <location>
        <begin position="31"/>
        <end position="50"/>
    </location>
</feature>